<feature type="compositionally biased region" description="Basic and acidic residues" evidence="1">
    <location>
        <begin position="51"/>
        <end position="60"/>
    </location>
</feature>
<comment type="caution">
    <text evidence="3">The sequence shown here is derived from an EMBL/GenBank/DDBJ whole genome shotgun (WGS) entry which is preliminary data.</text>
</comment>
<proteinExistence type="predicted"/>
<dbReference type="EMBL" id="JHEG04000001">
    <property type="protein sequence ID" value="KAF3888083.1"/>
    <property type="molecule type" value="Genomic_DNA"/>
</dbReference>
<reference evidence="3" key="1">
    <citation type="journal article" date="2015" name="Genome Announc.">
        <title>Draft Genome Sequence of Tolypothrix boutellei Strain VB521301.</title>
        <authorList>
            <person name="Chandrababunaidu M.M."/>
            <person name="Singh D."/>
            <person name="Sen D."/>
            <person name="Bhan S."/>
            <person name="Das S."/>
            <person name="Gupta A."/>
            <person name="Adhikary S.P."/>
            <person name="Tripathy S."/>
        </authorList>
    </citation>
    <scope>NUCLEOTIDE SEQUENCE</scope>
    <source>
        <strain evidence="3">VB521301</strain>
    </source>
</reference>
<dbReference type="OrthoDB" id="484480at2"/>
<feature type="region of interest" description="Disordered" evidence="1">
    <location>
        <begin position="76"/>
        <end position="98"/>
    </location>
</feature>
<evidence type="ECO:0000256" key="1">
    <source>
        <dbReference type="SAM" id="MobiDB-lite"/>
    </source>
</evidence>
<evidence type="ECO:0000313" key="2">
    <source>
        <dbReference type="EMBL" id="KAF3888083.1"/>
    </source>
</evidence>
<organism evidence="3">
    <name type="scientific">Tolypothrix bouteillei VB521301</name>
    <dbReference type="NCBI Taxonomy" id="1479485"/>
    <lineage>
        <taxon>Bacteria</taxon>
        <taxon>Bacillati</taxon>
        <taxon>Cyanobacteriota</taxon>
        <taxon>Cyanophyceae</taxon>
        <taxon>Nostocales</taxon>
        <taxon>Tolypothrichaceae</taxon>
        <taxon>Tolypothrix</taxon>
    </lineage>
</organism>
<feature type="region of interest" description="Disordered" evidence="1">
    <location>
        <begin position="39"/>
        <end position="61"/>
    </location>
</feature>
<evidence type="ECO:0008006" key="5">
    <source>
        <dbReference type="Google" id="ProtNLM"/>
    </source>
</evidence>
<dbReference type="AlphaFoldDB" id="A0A0C1NDX5"/>
<dbReference type="Proteomes" id="UP000029738">
    <property type="component" value="Unassembled WGS sequence"/>
</dbReference>
<dbReference type="RefSeq" id="WP_050045248.1">
    <property type="nucleotide sequence ID" value="NZ_JHEG04000001.1"/>
</dbReference>
<feature type="compositionally biased region" description="Basic and acidic residues" evidence="1">
    <location>
        <begin position="190"/>
        <end position="203"/>
    </location>
</feature>
<protein>
    <recommendedName>
        <fullName evidence="5">Proline/alanine-rich repeat-containing protein</fullName>
    </recommendedName>
</protein>
<feature type="compositionally biased region" description="Low complexity" evidence="1">
    <location>
        <begin position="39"/>
        <end position="50"/>
    </location>
</feature>
<dbReference type="EMBL" id="JHEG02000019">
    <property type="protein sequence ID" value="KIE12982.1"/>
    <property type="molecule type" value="Genomic_DNA"/>
</dbReference>
<gene>
    <name evidence="3" type="ORF">DA73_0205925</name>
    <name evidence="2" type="ORF">DA73_0400023255</name>
</gene>
<keyword evidence="4" id="KW-1185">Reference proteome</keyword>
<evidence type="ECO:0000313" key="4">
    <source>
        <dbReference type="Proteomes" id="UP000029738"/>
    </source>
</evidence>
<name>A0A0C1NDX5_9CYAN</name>
<evidence type="ECO:0000313" key="3">
    <source>
        <dbReference type="EMBL" id="KIE12982.1"/>
    </source>
</evidence>
<feature type="region of interest" description="Disordered" evidence="1">
    <location>
        <begin position="137"/>
        <end position="203"/>
    </location>
</feature>
<sequence length="203" mass="21608">MTVRFNKAGVVIAIPVVAGTLSLIFLNQVNAAHPSYRVAQAAQQPNQQPEGQRRPPRPDWKAAAAKLGVTEQQLKDALGVPANPPSQADPNQRPPRPDWKAAAAKLGVTEQQLKDALGVRPHPRPNLKAASAKLGVTEQQLKDALGVPANPPDRAAPNQRPPRPDLKAVAAKLGVTEQQLKDALGVPPHPRGEGDRPEPPANK</sequence>
<accession>A0A0C1NDX5</accession>
<reference evidence="2" key="2">
    <citation type="submission" date="2019-11" db="EMBL/GenBank/DDBJ databases">
        <title>Improved Assembly of Tolypothrix boutellei genome.</title>
        <authorList>
            <person name="Sarangi A.N."/>
            <person name="Mukherjee M."/>
            <person name="Ghosh S."/>
            <person name="Singh D."/>
            <person name="Das A."/>
            <person name="Kant S."/>
            <person name="Prusty A."/>
            <person name="Tripathy S."/>
        </authorList>
    </citation>
    <scope>NUCLEOTIDE SEQUENCE</scope>
    <source>
        <strain evidence="2">VB521301</strain>
    </source>
</reference>